<dbReference type="KEGG" id="tpf:TPHA_0J03020"/>
<dbReference type="Pfam" id="PF03124">
    <property type="entry name" value="EXS"/>
    <property type="match status" value="1"/>
</dbReference>
<dbReference type="GO" id="GO:0016020">
    <property type="term" value="C:membrane"/>
    <property type="evidence" value="ECO:0007669"/>
    <property type="project" value="UniProtKB-SubCell"/>
</dbReference>
<evidence type="ECO:0000256" key="3">
    <source>
        <dbReference type="ARBA" id="ARBA00022989"/>
    </source>
</evidence>
<dbReference type="OMA" id="FRRWIWI"/>
<name>G8BY71_TETPH</name>
<evidence type="ECO:0000256" key="4">
    <source>
        <dbReference type="ARBA" id="ARBA00023136"/>
    </source>
</evidence>
<dbReference type="GO" id="GO:0000301">
    <property type="term" value="P:retrograde transport, vesicle recycling within Golgi"/>
    <property type="evidence" value="ECO:0007669"/>
    <property type="project" value="EnsemblFungi"/>
</dbReference>
<dbReference type="OrthoDB" id="2159384at2759"/>
<keyword evidence="2 5" id="KW-0812">Transmembrane</keyword>
<feature type="domain" description="EXS" evidence="6">
    <location>
        <begin position="216"/>
        <end position="408"/>
    </location>
</feature>
<evidence type="ECO:0000313" key="7">
    <source>
        <dbReference type="EMBL" id="CCE65122.1"/>
    </source>
</evidence>
<evidence type="ECO:0000313" key="8">
    <source>
        <dbReference type="Proteomes" id="UP000005666"/>
    </source>
</evidence>
<dbReference type="PANTHER" id="PTHR10783:SF46">
    <property type="entry name" value="PROTEIN ERD1 HOMOLOG 2"/>
    <property type="match status" value="1"/>
</dbReference>
<comment type="subcellular location">
    <subcellularLocation>
        <location evidence="1">Membrane</location>
        <topology evidence="1">Multi-pass membrane protein</topology>
    </subcellularLocation>
</comment>
<dbReference type="InterPro" id="IPR004342">
    <property type="entry name" value="EXS_C"/>
</dbReference>
<protein>
    <recommendedName>
        <fullName evidence="6">EXS domain-containing protein</fullName>
    </recommendedName>
</protein>
<dbReference type="PROSITE" id="PS51380">
    <property type="entry name" value="EXS"/>
    <property type="match status" value="1"/>
</dbReference>
<feature type="transmembrane region" description="Helical" evidence="5">
    <location>
        <begin position="20"/>
        <end position="39"/>
    </location>
</feature>
<dbReference type="AlphaFoldDB" id="G8BY71"/>
<evidence type="ECO:0000256" key="1">
    <source>
        <dbReference type="ARBA" id="ARBA00004141"/>
    </source>
</evidence>
<keyword evidence="4 5" id="KW-0472">Membrane</keyword>
<keyword evidence="8" id="KW-1185">Reference proteome</keyword>
<organism evidence="7 8">
    <name type="scientific">Tetrapisispora phaffii (strain ATCC 24235 / CBS 4417 / NBRC 1672 / NRRL Y-8282 / UCD 70-5)</name>
    <name type="common">Yeast</name>
    <name type="synonym">Fabospora phaffii</name>
    <dbReference type="NCBI Taxonomy" id="1071381"/>
    <lineage>
        <taxon>Eukaryota</taxon>
        <taxon>Fungi</taxon>
        <taxon>Dikarya</taxon>
        <taxon>Ascomycota</taxon>
        <taxon>Saccharomycotina</taxon>
        <taxon>Saccharomycetes</taxon>
        <taxon>Saccharomycetales</taxon>
        <taxon>Saccharomycetaceae</taxon>
        <taxon>Tetrapisispora</taxon>
    </lineage>
</organism>
<proteinExistence type="predicted"/>
<accession>G8BY71</accession>
<evidence type="ECO:0000259" key="6">
    <source>
        <dbReference type="PROSITE" id="PS51380"/>
    </source>
</evidence>
<evidence type="ECO:0000256" key="5">
    <source>
        <dbReference type="SAM" id="Phobius"/>
    </source>
</evidence>
<feature type="transmembrane region" description="Helical" evidence="5">
    <location>
        <begin position="342"/>
        <end position="362"/>
    </location>
</feature>
<dbReference type="GeneID" id="11532993"/>
<dbReference type="PANTHER" id="PTHR10783">
    <property type="entry name" value="XENOTROPIC AND POLYTROPIC RETROVIRUS RECEPTOR 1-RELATED"/>
    <property type="match status" value="1"/>
</dbReference>
<dbReference type="Proteomes" id="UP000005666">
    <property type="component" value="Chromosome 10"/>
</dbReference>
<evidence type="ECO:0000256" key="2">
    <source>
        <dbReference type="ARBA" id="ARBA00022692"/>
    </source>
</evidence>
<dbReference type="EMBL" id="HE612865">
    <property type="protein sequence ID" value="CCE65122.1"/>
    <property type="molecule type" value="Genomic_DNA"/>
</dbReference>
<keyword evidence="3 5" id="KW-1133">Transmembrane helix</keyword>
<reference evidence="7 8" key="1">
    <citation type="journal article" date="2011" name="Proc. Natl. Acad. Sci. U.S.A.">
        <title>Evolutionary erosion of yeast sex chromosomes by mating-type switching accidents.</title>
        <authorList>
            <person name="Gordon J.L."/>
            <person name="Armisen D."/>
            <person name="Proux-Wera E."/>
            <person name="Oheigeartaigh S.S."/>
            <person name="Byrne K.P."/>
            <person name="Wolfe K.H."/>
        </authorList>
    </citation>
    <scope>NUCLEOTIDE SEQUENCE [LARGE SCALE GENOMIC DNA]</scope>
    <source>
        <strain evidence="8">ATCC 24235 / CBS 4417 / NBRC 1672 / NRRL Y-8282 / UCD 70-5</strain>
    </source>
</reference>
<sequence length="408" mass="48364">MDVHEAFHLDNLSLPVPQRINLLLLLGCWFWYLIIKLYIKNDIDIVKLIALDKSASKEEDGDNTFNTNNNANNLSTLKLSKIVYNFNVKLTKIILPMHIITCTFWFFRQNYADVLFSQPIDSPDSRNDPFFLFAMAQRICEIIIKTSKIYPLLQALFIVYYILRNCSIIRYCCSRLIFIESRPRNLRTTYILISDTLTSYAKPLIDFTIYNSILITGEIKLRHLDLLVACIPIFIRIFQCIREFINSNGMDKNHLYNSMKYASGLPVLFCMWISRAYPEYHETYQINVFHKVFMLINSTFSFYWDIRKDWSITSLYNIRSSSVANTKADPKANKRVNFPVKYYYYTIFYDLIIRYWWCWIFFGQILGFELTDSMIFDGETQYLEIARRALWAIFRLESDHISSMTSIK</sequence>
<dbReference type="STRING" id="1071381.G8BY71"/>
<dbReference type="GO" id="GO:0005783">
    <property type="term" value="C:endoplasmic reticulum"/>
    <property type="evidence" value="ECO:0007669"/>
    <property type="project" value="GOC"/>
</dbReference>
<dbReference type="eggNOG" id="KOG1162">
    <property type="taxonomic scope" value="Eukaryota"/>
</dbReference>
<dbReference type="RefSeq" id="XP_003687556.1">
    <property type="nucleotide sequence ID" value="XM_003687508.1"/>
</dbReference>
<dbReference type="GO" id="GO:0006621">
    <property type="term" value="P:protein retention in ER lumen"/>
    <property type="evidence" value="ECO:0007669"/>
    <property type="project" value="EnsemblFungi"/>
</dbReference>
<gene>
    <name evidence="7" type="primary">TPHA0J03020</name>
    <name evidence="7" type="ordered locus">TPHA_0J03020</name>
</gene>
<dbReference type="HOGENOM" id="CLU_765368_0_0_1"/>